<dbReference type="RefSeq" id="WP_004861450.1">
    <property type="nucleotide sequence ID" value="NZ_ASYY01000039.1"/>
</dbReference>
<dbReference type="SMART" id="SM00860">
    <property type="entry name" value="SMI1_KNR4"/>
    <property type="match status" value="1"/>
</dbReference>
<dbReference type="STRING" id="202952.GCA_000747725_01747"/>
<dbReference type="GO" id="GO:0043332">
    <property type="term" value="C:mating projection tip"/>
    <property type="evidence" value="ECO:0007669"/>
    <property type="project" value="TreeGrafter"/>
</dbReference>
<dbReference type="EMBL" id="APPN01000061">
    <property type="protein sequence ID" value="ENV34028.1"/>
    <property type="molecule type" value="Genomic_DNA"/>
</dbReference>
<dbReference type="SUPFAM" id="SSF160631">
    <property type="entry name" value="SMI1/KNR4-like"/>
    <property type="match status" value="1"/>
</dbReference>
<dbReference type="Gene3D" id="3.40.1580.10">
    <property type="entry name" value="SMI1/KNR4-like"/>
    <property type="match status" value="1"/>
</dbReference>
<reference evidence="2 3" key="1">
    <citation type="submission" date="2013-02" db="EMBL/GenBank/DDBJ databases">
        <title>The Genome Sequence of Acinetobacter gerneri CIP 107464.</title>
        <authorList>
            <consortium name="The Broad Institute Genome Sequencing Platform"/>
            <consortium name="The Broad Institute Genome Sequencing Center for Infectious Disease"/>
            <person name="Cerqueira G."/>
            <person name="Feldgarden M."/>
            <person name="Courvalin P."/>
            <person name="Perichon B."/>
            <person name="Grillot-Courvalin C."/>
            <person name="Clermont D."/>
            <person name="Rocha E."/>
            <person name="Yoon E.-J."/>
            <person name="Nemec A."/>
            <person name="Walker B."/>
            <person name="Young S.K."/>
            <person name="Zeng Q."/>
            <person name="Gargeya S."/>
            <person name="Fitzgerald M."/>
            <person name="Haas B."/>
            <person name="Abouelleil A."/>
            <person name="Alvarado L."/>
            <person name="Arachchi H.M."/>
            <person name="Berlin A.M."/>
            <person name="Chapman S.B."/>
            <person name="Dewar J."/>
            <person name="Goldberg J."/>
            <person name="Griggs A."/>
            <person name="Gujja S."/>
            <person name="Hansen M."/>
            <person name="Howarth C."/>
            <person name="Imamovic A."/>
            <person name="Larimer J."/>
            <person name="McCowan C."/>
            <person name="Murphy C."/>
            <person name="Neiman D."/>
            <person name="Pearson M."/>
            <person name="Priest M."/>
            <person name="Roberts A."/>
            <person name="Saif S."/>
            <person name="Shea T."/>
            <person name="Sisk P."/>
            <person name="Sykes S."/>
            <person name="Wortman J."/>
            <person name="Nusbaum C."/>
            <person name="Birren B."/>
        </authorList>
    </citation>
    <scope>NUCLEOTIDE SEQUENCE [LARGE SCALE GENOMIC DNA]</scope>
    <source>
        <strain evidence="2 3">CIP 107464</strain>
    </source>
</reference>
<protein>
    <recommendedName>
        <fullName evidence="1">Knr4/Smi1-like domain-containing protein</fullName>
    </recommendedName>
</protein>
<evidence type="ECO:0000313" key="2">
    <source>
        <dbReference type="EMBL" id="ENV34028.1"/>
    </source>
</evidence>
<dbReference type="HOGENOM" id="CLU_085722_1_0_6"/>
<sequence length="210" mass="24282">MQNNLQRIEQWLSQHAPKIKQDSLNPPATLQQLNELEQLIKQPLPEDFKALYLWHNGLNDDRNLGNLFYAMDFFPIEQVIEQVQRRADMVDQLIALHHADPEIDAQNVFNPLWIKFAFDGGETSLYLDLAPSTSGKVGQVIFIDDEYEIGLCVANSIQVLIADFANDLERDLYSLDEDALEDENEFLVCDDRIDIINWSASERWTRPSFE</sequence>
<gene>
    <name evidence="2" type="ORF">F960_01718</name>
</gene>
<dbReference type="PANTHER" id="PTHR47432">
    <property type="entry name" value="CELL WALL ASSEMBLY REGULATOR SMI1"/>
    <property type="match status" value="1"/>
</dbReference>
<dbReference type="PANTHER" id="PTHR47432:SF1">
    <property type="entry name" value="CELL WALL ASSEMBLY REGULATOR SMI1"/>
    <property type="match status" value="1"/>
</dbReference>
<comment type="caution">
    <text evidence="2">The sequence shown here is derived from an EMBL/GenBank/DDBJ whole genome shotgun (WGS) entry which is preliminary data.</text>
</comment>
<name>N8ZQL0_9GAMM</name>
<dbReference type="InterPro" id="IPR018958">
    <property type="entry name" value="Knr4/Smi1-like_dom"/>
</dbReference>
<dbReference type="eggNOG" id="COG4282">
    <property type="taxonomic scope" value="Bacteria"/>
</dbReference>
<dbReference type="InterPro" id="IPR037883">
    <property type="entry name" value="Knr4/Smi1-like_sf"/>
</dbReference>
<accession>N8ZQL0</accession>
<dbReference type="PATRIC" id="fig|1120926.3.peg.1648"/>
<dbReference type="Proteomes" id="UP000013117">
    <property type="component" value="Unassembled WGS sequence"/>
</dbReference>
<dbReference type="GeneID" id="84209082"/>
<dbReference type="Pfam" id="PF09346">
    <property type="entry name" value="SMI1_KNR4"/>
    <property type="match status" value="1"/>
</dbReference>
<keyword evidence="3" id="KW-1185">Reference proteome</keyword>
<organism evidence="2 3">
    <name type="scientific">Acinetobacter gerneri DSM 14967 = CIP 107464 = MTCC 9824</name>
    <dbReference type="NCBI Taxonomy" id="1120926"/>
    <lineage>
        <taxon>Bacteria</taxon>
        <taxon>Pseudomonadati</taxon>
        <taxon>Pseudomonadota</taxon>
        <taxon>Gammaproteobacteria</taxon>
        <taxon>Moraxellales</taxon>
        <taxon>Moraxellaceae</taxon>
        <taxon>Acinetobacter</taxon>
    </lineage>
</organism>
<evidence type="ECO:0000259" key="1">
    <source>
        <dbReference type="SMART" id="SM00860"/>
    </source>
</evidence>
<evidence type="ECO:0000313" key="3">
    <source>
        <dbReference type="Proteomes" id="UP000013117"/>
    </source>
</evidence>
<proteinExistence type="predicted"/>
<dbReference type="InterPro" id="IPR051873">
    <property type="entry name" value="KNR4/SMI1_regulator"/>
</dbReference>
<dbReference type="AlphaFoldDB" id="N8ZQL0"/>
<feature type="domain" description="Knr4/Smi1-like" evidence="1">
    <location>
        <begin position="27"/>
        <end position="167"/>
    </location>
</feature>